<gene>
    <name evidence="2" type="ORF">SAMN06296008_10724</name>
</gene>
<reference evidence="2 3" key="1">
    <citation type="submission" date="2017-04" db="EMBL/GenBank/DDBJ databases">
        <authorList>
            <person name="Afonso C.L."/>
            <person name="Miller P.J."/>
            <person name="Scott M.A."/>
            <person name="Spackman E."/>
            <person name="Goraichik I."/>
            <person name="Dimitrov K.M."/>
            <person name="Suarez D.L."/>
            <person name="Swayne D.E."/>
        </authorList>
    </citation>
    <scope>NUCLEOTIDE SEQUENCE [LARGE SCALE GENOMIC DNA]</scope>
    <source>
        <strain evidence="2 3">VK13</strain>
    </source>
</reference>
<dbReference type="InterPro" id="IPR019546">
    <property type="entry name" value="TAT_signal_bac_arc"/>
</dbReference>
<evidence type="ECO:0000313" key="3">
    <source>
        <dbReference type="Proteomes" id="UP000192708"/>
    </source>
</evidence>
<dbReference type="RefSeq" id="WP_084283548.1">
    <property type="nucleotide sequence ID" value="NZ_FWXJ01000007.1"/>
</dbReference>
<dbReference type="Gene3D" id="3.40.50.1820">
    <property type="entry name" value="alpha/beta hydrolase"/>
    <property type="match status" value="1"/>
</dbReference>
<dbReference type="InterPro" id="IPR029058">
    <property type="entry name" value="AB_hydrolase_fold"/>
</dbReference>
<dbReference type="EMBL" id="FWXJ01000007">
    <property type="protein sequence ID" value="SMC54464.1"/>
    <property type="molecule type" value="Genomic_DNA"/>
</dbReference>
<proteinExistence type="predicted"/>
<sequence length="302" mass="33436">MLKNTTQDIEALQGKKFDEQLSRRDFIKTTSLGTLGVGFATCSDAIKAQAIKTDFEGIEAKEDTVSYQDSKLPIYVAYPKNAKGPLPLIIVISEIFGVHEYIADVTRRFAKLGYFAVAPEFFYRAGDPSSMGTMAELYSNIISKTPDIQVLRDIEAVIEWSKGKNINPNKIAVNGFCWGGRIVWLACERVEKITTGIAWYGRLSGEKSLNNPTHPIDGANQLSAPVLGLYGGKDTGIPTQQVEKMSDLLKVQNNNIAAKNSKFVIYPNSGHAFHADYRPSYNPTDAKLGWDEATKWLKLQGF</sequence>
<name>A0A1W2A1C9_9BURK</name>
<dbReference type="OrthoDB" id="9787933at2"/>
<dbReference type="GO" id="GO:0016787">
    <property type="term" value="F:hydrolase activity"/>
    <property type="evidence" value="ECO:0007669"/>
    <property type="project" value="InterPro"/>
</dbReference>
<dbReference type="STRING" id="1938817.SAMN06296008_10724"/>
<dbReference type="Pfam" id="PF01738">
    <property type="entry name" value="DLH"/>
    <property type="match status" value="1"/>
</dbReference>
<keyword evidence="3" id="KW-1185">Reference proteome</keyword>
<dbReference type="InterPro" id="IPR006311">
    <property type="entry name" value="TAT_signal"/>
</dbReference>
<evidence type="ECO:0000259" key="1">
    <source>
        <dbReference type="Pfam" id="PF01738"/>
    </source>
</evidence>
<organism evidence="2 3">
    <name type="scientific">Polynucleobacter kasalickyi</name>
    <dbReference type="NCBI Taxonomy" id="1938817"/>
    <lineage>
        <taxon>Bacteria</taxon>
        <taxon>Pseudomonadati</taxon>
        <taxon>Pseudomonadota</taxon>
        <taxon>Betaproteobacteria</taxon>
        <taxon>Burkholderiales</taxon>
        <taxon>Burkholderiaceae</taxon>
        <taxon>Polynucleobacter</taxon>
    </lineage>
</organism>
<dbReference type="PANTHER" id="PTHR46623">
    <property type="entry name" value="CARBOXYMETHYLENEBUTENOLIDASE-RELATED"/>
    <property type="match status" value="1"/>
</dbReference>
<dbReference type="InterPro" id="IPR002925">
    <property type="entry name" value="Dienelactn_hydro"/>
</dbReference>
<accession>A0A1W2A1C9</accession>
<dbReference type="InterPro" id="IPR051049">
    <property type="entry name" value="Dienelactone_hydrolase-like"/>
</dbReference>
<dbReference type="PANTHER" id="PTHR46623:SF6">
    <property type="entry name" value="ALPHA_BETA-HYDROLASES SUPERFAMILY PROTEIN"/>
    <property type="match status" value="1"/>
</dbReference>
<dbReference type="PROSITE" id="PS51318">
    <property type="entry name" value="TAT"/>
    <property type="match status" value="1"/>
</dbReference>
<dbReference type="AlphaFoldDB" id="A0A1W2A1C9"/>
<feature type="domain" description="Dienelactone hydrolase" evidence="1">
    <location>
        <begin position="74"/>
        <end position="298"/>
    </location>
</feature>
<dbReference type="SUPFAM" id="SSF53474">
    <property type="entry name" value="alpha/beta-Hydrolases"/>
    <property type="match status" value="1"/>
</dbReference>
<protein>
    <submittedName>
        <fullName evidence="2">Carboxymethylenebutenolidase</fullName>
    </submittedName>
</protein>
<dbReference type="Proteomes" id="UP000192708">
    <property type="component" value="Unassembled WGS sequence"/>
</dbReference>
<dbReference type="NCBIfam" id="TIGR01409">
    <property type="entry name" value="TAT_signal_seq"/>
    <property type="match status" value="1"/>
</dbReference>
<evidence type="ECO:0000313" key="2">
    <source>
        <dbReference type="EMBL" id="SMC54464.1"/>
    </source>
</evidence>